<evidence type="ECO:0000313" key="6">
    <source>
        <dbReference type="EMBL" id="TFY66144.1"/>
    </source>
</evidence>
<feature type="compositionally biased region" description="Basic and acidic residues" evidence="5">
    <location>
        <begin position="360"/>
        <end position="371"/>
    </location>
</feature>
<evidence type="ECO:0000256" key="3">
    <source>
        <dbReference type="ARBA" id="ARBA00011187"/>
    </source>
</evidence>
<dbReference type="AlphaFoldDB" id="A0A4Y9YUP1"/>
<dbReference type="Proteomes" id="UP000298327">
    <property type="component" value="Unassembled WGS sequence"/>
</dbReference>
<evidence type="ECO:0000256" key="2">
    <source>
        <dbReference type="ARBA" id="ARBA00007861"/>
    </source>
</evidence>
<reference evidence="6 7" key="1">
    <citation type="submission" date="2019-02" db="EMBL/GenBank/DDBJ databases">
        <title>Genome sequencing of the rare red list fungi Dentipellis fragilis.</title>
        <authorList>
            <person name="Buettner E."/>
            <person name="Kellner H."/>
        </authorList>
    </citation>
    <scope>NUCLEOTIDE SEQUENCE [LARGE SCALE GENOMIC DNA]</scope>
    <source>
        <strain evidence="6 7">DSM 105465</strain>
    </source>
</reference>
<comment type="function">
    <text evidence="1">Involved in the biogenesis of the 60S ribosomal subunit.</text>
</comment>
<feature type="compositionally biased region" description="Basic residues" evidence="5">
    <location>
        <begin position="401"/>
        <end position="411"/>
    </location>
</feature>
<evidence type="ECO:0000313" key="7">
    <source>
        <dbReference type="Proteomes" id="UP000298327"/>
    </source>
</evidence>
<evidence type="ECO:0000256" key="1">
    <source>
        <dbReference type="ARBA" id="ARBA00002889"/>
    </source>
</evidence>
<dbReference type="GO" id="GO:0005730">
    <property type="term" value="C:nucleolus"/>
    <property type="evidence" value="ECO:0007669"/>
    <property type="project" value="InterPro"/>
</dbReference>
<comment type="subunit">
    <text evidence="3">Component of the pre-66S ribosomal particle.</text>
</comment>
<feature type="compositionally biased region" description="Acidic residues" evidence="5">
    <location>
        <begin position="372"/>
        <end position="397"/>
    </location>
</feature>
<comment type="caution">
    <text evidence="6">The sequence shown here is derived from an EMBL/GenBank/DDBJ whole genome shotgun (WGS) entry which is preliminary data.</text>
</comment>
<dbReference type="CDD" id="cd22857">
    <property type="entry name" value="WDR74"/>
    <property type="match status" value="1"/>
</dbReference>
<dbReference type="STRING" id="205917.A0A4Y9YUP1"/>
<dbReference type="GO" id="GO:0030687">
    <property type="term" value="C:preribosome, large subunit precursor"/>
    <property type="evidence" value="ECO:0007669"/>
    <property type="project" value="TreeGrafter"/>
</dbReference>
<dbReference type="PANTHER" id="PTHR16038:SF4">
    <property type="entry name" value="WD REPEAT-CONTAINING PROTEIN 74"/>
    <property type="match status" value="1"/>
</dbReference>
<dbReference type="SUPFAM" id="SSF50978">
    <property type="entry name" value="WD40 repeat-like"/>
    <property type="match status" value="1"/>
</dbReference>
<dbReference type="OrthoDB" id="18388at2759"/>
<comment type="similarity">
    <text evidence="2">Belongs to the NSA1 family.</text>
</comment>
<organism evidence="6 7">
    <name type="scientific">Dentipellis fragilis</name>
    <dbReference type="NCBI Taxonomy" id="205917"/>
    <lineage>
        <taxon>Eukaryota</taxon>
        <taxon>Fungi</taxon>
        <taxon>Dikarya</taxon>
        <taxon>Basidiomycota</taxon>
        <taxon>Agaricomycotina</taxon>
        <taxon>Agaricomycetes</taxon>
        <taxon>Russulales</taxon>
        <taxon>Hericiaceae</taxon>
        <taxon>Dentipellis</taxon>
    </lineage>
</organism>
<dbReference type="PANTHER" id="PTHR16038">
    <property type="entry name" value="NOP SEVEN ASSOCIATED PROTEIN 1"/>
    <property type="match status" value="1"/>
</dbReference>
<dbReference type="SMART" id="SM00320">
    <property type="entry name" value="WD40"/>
    <property type="match status" value="2"/>
</dbReference>
<accession>A0A4Y9YUP1</accession>
<dbReference type="InterPro" id="IPR015943">
    <property type="entry name" value="WD40/YVTN_repeat-like_dom_sf"/>
</dbReference>
<dbReference type="InterPro" id="IPR036322">
    <property type="entry name" value="WD40_repeat_dom_sf"/>
</dbReference>
<dbReference type="InterPro" id="IPR037379">
    <property type="entry name" value="WDR74/Nsa1"/>
</dbReference>
<keyword evidence="7" id="KW-1185">Reference proteome</keyword>
<sequence length="411" mass="45118">MPRFLAGDELGNIKSLKYIAAEKPGETKAEVSTIYDGSEGGKEKAIQALSVSADGAMISAARADGTAGIYRLKEDSLEIVHDWKEPRLKAGQRYVGLAMSSRGVYSCTSNGALRLTTLGEDGDASSSTLHTAVLPMHLADWQLSTDEKTFAYGGDEVELSVWDTEKAFTAKRAEATSEVKKRKRAEDLLPGEVWRAKNVANDTLNLRQPVNNTCLAYLSASGSHSRIAVGTQLGNVRQYDTRAARRPVVDWKNVAKVGGVRAIEKGFHEHELFIADQGCNLHALDLRTGRVMYGYKGLSGAVTSIAASPTVLASSALDRYLRVHSRYPPPEDPNDQQEQKGEVLEKIFVKSIPTVIIWDKSQEHSKQKDVEGEGEEESDDEDVWEGMQNVDDDSEEDVPIKRRSKKAHKAT</sequence>
<dbReference type="EMBL" id="SEOQ01000274">
    <property type="protein sequence ID" value="TFY66144.1"/>
    <property type="molecule type" value="Genomic_DNA"/>
</dbReference>
<dbReference type="GO" id="GO:0042273">
    <property type="term" value="P:ribosomal large subunit biogenesis"/>
    <property type="evidence" value="ECO:0007669"/>
    <property type="project" value="InterPro"/>
</dbReference>
<proteinExistence type="inferred from homology"/>
<dbReference type="Gene3D" id="2.130.10.10">
    <property type="entry name" value="YVTN repeat-like/Quinoprotein amine dehydrogenase"/>
    <property type="match status" value="2"/>
</dbReference>
<name>A0A4Y9YUP1_9AGAM</name>
<evidence type="ECO:0000256" key="4">
    <source>
        <dbReference type="ARBA" id="ARBA00014234"/>
    </source>
</evidence>
<gene>
    <name evidence="6" type="ORF">EVG20_g4943</name>
</gene>
<feature type="region of interest" description="Disordered" evidence="5">
    <location>
        <begin position="360"/>
        <end position="411"/>
    </location>
</feature>
<dbReference type="InterPro" id="IPR001680">
    <property type="entry name" value="WD40_rpt"/>
</dbReference>
<protein>
    <recommendedName>
        <fullName evidence="4">Ribosome biogenesis protein NSA1</fullName>
    </recommendedName>
</protein>
<evidence type="ECO:0000256" key="5">
    <source>
        <dbReference type="SAM" id="MobiDB-lite"/>
    </source>
</evidence>